<sequence length="502" mass="56140">MGDDVGIQEFTHADLKRYRHKLRRCLDALILLTDGDLFDVERTLTGMELELSLVDESGEPSMTNHEVLSHLAENAVANGDSVQDELGRFNLELNLGPRPVAGFGFETYEQRLRLWLQDVNDCARKEHSSVVMVGTLPTVRREHARLDILSRRPRYRLLNDQILSVRGEDISLDISGAETLRAHTDSIAPESVNTSVQFHLQLTPEQFPRYWNAAQAMAGVQLATAANSPYLFGTQLWAETRIILFEQATDIRNGELRVQGVRPRAWFGERWITSATDLFEENLKYFVPLLPQCVSEDPIEKVNSGEIPQLGELRLHNGTIYRWNRPVYDVGPEGPHLRVENRVVPAGPTPIDICANMAFYLGLVTALAEADMPIWTKLPFAVAEQNFHAAARHGIDAHQTWPGLGELPARVLVLDHLLPKAAEGLAALDVDSAVAERLLAIIAGRCRNGVNGAAWQVNCVQRLQQRQGLSRTPALHEMLSRYAEHAATNTPVHEWPPELKST</sequence>
<proteinExistence type="predicted"/>
<evidence type="ECO:0000313" key="2">
    <source>
        <dbReference type="EMBL" id="ADD46009.1"/>
    </source>
</evidence>
<dbReference type="OrthoDB" id="240589at2"/>
<reference evidence="2 3" key="1">
    <citation type="journal article" date="2009" name="Stand. Genomic Sci.">
        <title>Complete genome sequence of Stackebrandtia nassauensis type strain (LLR-40K-21).</title>
        <authorList>
            <person name="Munk C."/>
            <person name="Lapidus A."/>
            <person name="Copeland A."/>
            <person name="Jando M."/>
            <person name="Mayilraj S."/>
            <person name="Glavina Del Rio T."/>
            <person name="Nolan M."/>
            <person name="Chen F."/>
            <person name="Lucas S."/>
            <person name="Tice H."/>
            <person name="Cheng J.F."/>
            <person name="Han C."/>
            <person name="Detter J.C."/>
            <person name="Bruce D."/>
            <person name="Goodwin L."/>
            <person name="Chain P."/>
            <person name="Pitluck S."/>
            <person name="Goker M."/>
            <person name="Ovchinikova G."/>
            <person name="Pati A."/>
            <person name="Ivanova N."/>
            <person name="Mavromatis K."/>
            <person name="Chen A."/>
            <person name="Palaniappan K."/>
            <person name="Land M."/>
            <person name="Hauser L."/>
            <person name="Chang Y.J."/>
            <person name="Jeffries C.D."/>
            <person name="Bristow J."/>
            <person name="Eisen J.A."/>
            <person name="Markowitz V."/>
            <person name="Hugenholtz P."/>
            <person name="Kyrpides N.C."/>
            <person name="Klenk H.P."/>
        </authorList>
    </citation>
    <scope>NUCLEOTIDE SEQUENCE [LARGE SCALE GENOMIC DNA]</scope>
    <source>
        <strain evidence="3">DSM 44728 / CIP 108903 / NRRL B-16338 / NBRC 102104 / LLR-40K-21</strain>
    </source>
</reference>
<dbReference type="PANTHER" id="PTHR36510:SF3">
    <property type="entry name" value="CONSERVED PROTEIN"/>
    <property type="match status" value="1"/>
</dbReference>
<protein>
    <recommendedName>
        <fullName evidence="4">Glutamate--cysteine ligase GCS2</fullName>
    </recommendedName>
</protein>
<accession>D3Q5E9</accession>
<dbReference type="STRING" id="446470.Snas_6393"/>
<dbReference type="SUPFAM" id="SSF55931">
    <property type="entry name" value="Glutamine synthetase/guanido kinase"/>
    <property type="match status" value="1"/>
</dbReference>
<dbReference type="PIRSF" id="PIRSF012666">
    <property type="entry name" value="UCP012666"/>
    <property type="match status" value="1"/>
</dbReference>
<dbReference type="Gene3D" id="3.30.590.20">
    <property type="match status" value="1"/>
</dbReference>
<dbReference type="InterPro" id="IPR016602">
    <property type="entry name" value="UCP012666"/>
</dbReference>
<dbReference type="HOGENOM" id="CLU_029030_0_0_11"/>
<gene>
    <name evidence="2" type="ordered locus">Snas_6393</name>
</gene>
<dbReference type="PANTHER" id="PTHR36510">
    <property type="entry name" value="GLUTAMATE--CYSTEINE LIGASE 2-RELATED"/>
    <property type="match status" value="1"/>
</dbReference>
<dbReference type="Proteomes" id="UP000000844">
    <property type="component" value="Chromosome"/>
</dbReference>
<dbReference type="Pfam" id="PF04107">
    <property type="entry name" value="GCS2"/>
    <property type="match status" value="1"/>
</dbReference>
<evidence type="ECO:0000313" key="3">
    <source>
        <dbReference type="Proteomes" id="UP000000844"/>
    </source>
</evidence>
<dbReference type="RefSeq" id="WP_013021580.1">
    <property type="nucleotide sequence ID" value="NC_013947.1"/>
</dbReference>
<keyword evidence="3" id="KW-1185">Reference proteome</keyword>
<dbReference type="InterPro" id="IPR014746">
    <property type="entry name" value="Gln_synth/guanido_kin_cat_dom"/>
</dbReference>
<dbReference type="InterPro" id="IPR006336">
    <property type="entry name" value="GCS2"/>
</dbReference>
<dbReference type="AlphaFoldDB" id="D3Q5E9"/>
<dbReference type="eggNOG" id="COG2170">
    <property type="taxonomic scope" value="Bacteria"/>
</dbReference>
<organism evidence="2 3">
    <name type="scientific">Stackebrandtia nassauensis (strain DSM 44728 / CIP 108903 / NRRL B-16338 / NBRC 102104 / LLR-40K-21)</name>
    <dbReference type="NCBI Taxonomy" id="446470"/>
    <lineage>
        <taxon>Bacteria</taxon>
        <taxon>Bacillati</taxon>
        <taxon>Actinomycetota</taxon>
        <taxon>Actinomycetes</taxon>
        <taxon>Glycomycetales</taxon>
        <taxon>Glycomycetaceae</taxon>
        <taxon>Stackebrandtia</taxon>
    </lineage>
</organism>
<dbReference type="InterPro" id="IPR050141">
    <property type="entry name" value="GCL_type2/YbdK_subfam"/>
</dbReference>
<name>D3Q5E9_STANL</name>
<evidence type="ECO:0000256" key="1">
    <source>
        <dbReference type="ARBA" id="ARBA00048819"/>
    </source>
</evidence>
<comment type="catalytic activity">
    <reaction evidence="1">
        <text>L-cysteine + L-glutamate + ATP = gamma-L-glutamyl-L-cysteine + ADP + phosphate + H(+)</text>
        <dbReference type="Rhea" id="RHEA:13285"/>
        <dbReference type="ChEBI" id="CHEBI:15378"/>
        <dbReference type="ChEBI" id="CHEBI:29985"/>
        <dbReference type="ChEBI" id="CHEBI:30616"/>
        <dbReference type="ChEBI" id="CHEBI:35235"/>
        <dbReference type="ChEBI" id="CHEBI:43474"/>
        <dbReference type="ChEBI" id="CHEBI:58173"/>
        <dbReference type="ChEBI" id="CHEBI:456216"/>
        <dbReference type="EC" id="6.3.2.2"/>
    </reaction>
</comment>
<dbReference type="EMBL" id="CP001778">
    <property type="protein sequence ID" value="ADD46009.1"/>
    <property type="molecule type" value="Genomic_DNA"/>
</dbReference>
<dbReference type="GO" id="GO:0016879">
    <property type="term" value="F:ligase activity, forming carbon-nitrogen bonds"/>
    <property type="evidence" value="ECO:0007669"/>
    <property type="project" value="TreeGrafter"/>
</dbReference>
<evidence type="ECO:0008006" key="4">
    <source>
        <dbReference type="Google" id="ProtNLM"/>
    </source>
</evidence>
<dbReference type="KEGG" id="sna:Snas_6393"/>